<evidence type="ECO:0000256" key="1">
    <source>
        <dbReference type="SAM" id="MobiDB-lite"/>
    </source>
</evidence>
<protein>
    <submittedName>
        <fullName evidence="3">DUF4190 domain-containing protein</fullName>
    </submittedName>
</protein>
<evidence type="ECO:0000256" key="2">
    <source>
        <dbReference type="SAM" id="Phobius"/>
    </source>
</evidence>
<organism evidence="3 4">
    <name type="scientific">Streptomyces bohaiensis</name>
    <dbReference type="NCBI Taxonomy" id="1431344"/>
    <lineage>
        <taxon>Bacteria</taxon>
        <taxon>Bacillati</taxon>
        <taxon>Actinomycetota</taxon>
        <taxon>Actinomycetes</taxon>
        <taxon>Kitasatosporales</taxon>
        <taxon>Streptomycetaceae</taxon>
        <taxon>Streptomyces</taxon>
    </lineage>
</organism>
<sequence length="138" mass="14102">MPGFTPPAADWTPPPEEKHPAGGGGGNGLAVAALVTGILAVLLFWTVLGGLLLGLVALITGLMGAKRARRGAGGSGTMSLIGAVLGGLGLAGGVLMLVIGVAFWNSDEFANLRECVDAADTQEERDQCERDFQDEVEN</sequence>
<keyword evidence="2" id="KW-1133">Transmembrane helix</keyword>
<gene>
    <name evidence="3" type="ORF">HCN52_08925</name>
</gene>
<keyword evidence="2" id="KW-0812">Transmembrane</keyword>
<dbReference type="EMBL" id="JAAVJC010000051">
    <property type="protein sequence ID" value="NJQ15066.1"/>
    <property type="molecule type" value="Genomic_DNA"/>
</dbReference>
<dbReference type="Proteomes" id="UP000727056">
    <property type="component" value="Unassembled WGS sequence"/>
</dbReference>
<proteinExistence type="predicted"/>
<keyword evidence="4" id="KW-1185">Reference proteome</keyword>
<evidence type="ECO:0000313" key="3">
    <source>
        <dbReference type="EMBL" id="NJQ15066.1"/>
    </source>
</evidence>
<reference evidence="3 4" key="1">
    <citation type="submission" date="2020-03" db="EMBL/GenBank/DDBJ databases">
        <title>Draft genome of Streptomyces sp. ventii, isolated from the Axial Seamount in the Pacific Ocean, and resequencing of the two type strains Streptomyces lonarensis strain NCL 716 and Streptomyces bohaiensis strain 11A07.</title>
        <authorList>
            <person name="Loughran R.M."/>
            <person name="Pfannmuller K.M."/>
            <person name="Wasson B.J."/>
            <person name="Deadmond M.C."/>
            <person name="Paddock B.E."/>
            <person name="Koyack M.J."/>
            <person name="Gallegos D.A."/>
            <person name="Mitchell E.A."/>
            <person name="Ushijima B."/>
            <person name="Saw J.H."/>
            <person name="Mcphail K.L."/>
            <person name="Videau P."/>
        </authorList>
    </citation>
    <scope>NUCLEOTIDE SEQUENCE [LARGE SCALE GENOMIC DNA]</scope>
    <source>
        <strain evidence="3 4">11A07</strain>
    </source>
</reference>
<comment type="caution">
    <text evidence="3">The sequence shown here is derived from an EMBL/GenBank/DDBJ whole genome shotgun (WGS) entry which is preliminary data.</text>
</comment>
<evidence type="ECO:0000313" key="4">
    <source>
        <dbReference type="Proteomes" id="UP000727056"/>
    </source>
</evidence>
<feature type="transmembrane region" description="Helical" evidence="2">
    <location>
        <begin position="80"/>
        <end position="104"/>
    </location>
</feature>
<feature type="transmembrane region" description="Helical" evidence="2">
    <location>
        <begin position="29"/>
        <end position="59"/>
    </location>
</feature>
<feature type="region of interest" description="Disordered" evidence="1">
    <location>
        <begin position="1"/>
        <end position="23"/>
    </location>
</feature>
<accession>A0ABX1C7D5</accession>
<keyword evidence="2" id="KW-0472">Membrane</keyword>
<name>A0ABX1C7D5_9ACTN</name>